<dbReference type="GO" id="GO:0005789">
    <property type="term" value="C:endoplasmic reticulum membrane"/>
    <property type="evidence" value="ECO:0007669"/>
    <property type="project" value="TreeGrafter"/>
</dbReference>
<dbReference type="GO" id="GO:0070679">
    <property type="term" value="F:inositol 1,4,5 trisphosphate binding"/>
    <property type="evidence" value="ECO:0007669"/>
    <property type="project" value="TreeGrafter"/>
</dbReference>
<keyword evidence="3" id="KW-1185">Reference proteome</keyword>
<feature type="domain" description="RIH" evidence="1">
    <location>
        <begin position="1"/>
        <end position="41"/>
    </location>
</feature>
<gene>
    <name evidence="2" type="ORF">TELCIR_20235</name>
</gene>
<dbReference type="EMBL" id="KZ361526">
    <property type="protein sequence ID" value="PIO58332.1"/>
    <property type="molecule type" value="Genomic_DNA"/>
</dbReference>
<dbReference type="OrthoDB" id="5872367at2759"/>
<dbReference type="Proteomes" id="UP000230423">
    <property type="component" value="Unassembled WGS sequence"/>
</dbReference>
<accession>A0A2G9TLI0</accession>
<dbReference type="PANTHER" id="PTHR13715:SF102">
    <property type="entry name" value="INOSITOL 1,4,5-TRISPHOSPHATE RECEPTOR"/>
    <property type="match status" value="1"/>
</dbReference>
<organism evidence="2 3">
    <name type="scientific">Teladorsagia circumcincta</name>
    <name type="common">Brown stomach worm</name>
    <name type="synonym">Ostertagia circumcincta</name>
    <dbReference type="NCBI Taxonomy" id="45464"/>
    <lineage>
        <taxon>Eukaryota</taxon>
        <taxon>Metazoa</taxon>
        <taxon>Ecdysozoa</taxon>
        <taxon>Nematoda</taxon>
        <taxon>Chromadorea</taxon>
        <taxon>Rhabditida</taxon>
        <taxon>Rhabditina</taxon>
        <taxon>Rhabditomorpha</taxon>
        <taxon>Strongyloidea</taxon>
        <taxon>Trichostrongylidae</taxon>
        <taxon>Teladorsagia</taxon>
    </lineage>
</organism>
<dbReference type="GO" id="GO:0005509">
    <property type="term" value="F:calcium ion binding"/>
    <property type="evidence" value="ECO:0007669"/>
    <property type="project" value="TreeGrafter"/>
</dbReference>
<dbReference type="GO" id="GO:0005220">
    <property type="term" value="F:inositol 1,4,5-trisphosphate-gated calcium channel activity"/>
    <property type="evidence" value="ECO:0007669"/>
    <property type="project" value="TreeGrafter"/>
</dbReference>
<dbReference type="GO" id="GO:0005886">
    <property type="term" value="C:plasma membrane"/>
    <property type="evidence" value="ECO:0007669"/>
    <property type="project" value="TreeGrafter"/>
</dbReference>
<dbReference type="InterPro" id="IPR015925">
    <property type="entry name" value="Ryanodine_IP3_receptor"/>
</dbReference>
<dbReference type="AlphaFoldDB" id="A0A2G9TLI0"/>
<dbReference type="GO" id="GO:0051209">
    <property type="term" value="P:release of sequestered calcium ion into cytosol"/>
    <property type="evidence" value="ECO:0007669"/>
    <property type="project" value="TreeGrafter"/>
</dbReference>
<feature type="non-terminal residue" evidence="2">
    <location>
        <position position="1"/>
    </location>
</feature>
<protein>
    <recommendedName>
        <fullName evidence="1">RIH domain-containing protein</fullName>
    </recommendedName>
</protein>
<proteinExistence type="predicted"/>
<dbReference type="GO" id="GO:0016529">
    <property type="term" value="C:sarcoplasmic reticulum"/>
    <property type="evidence" value="ECO:0007669"/>
    <property type="project" value="TreeGrafter"/>
</dbReference>
<dbReference type="InterPro" id="IPR000699">
    <property type="entry name" value="RIH_dom"/>
</dbReference>
<dbReference type="Pfam" id="PF01365">
    <property type="entry name" value="RYDR_ITPR"/>
    <property type="match status" value="1"/>
</dbReference>
<evidence type="ECO:0000313" key="2">
    <source>
        <dbReference type="EMBL" id="PIO58332.1"/>
    </source>
</evidence>
<dbReference type="GO" id="GO:0030667">
    <property type="term" value="C:secretory granule membrane"/>
    <property type="evidence" value="ECO:0007669"/>
    <property type="project" value="TreeGrafter"/>
</dbReference>
<evidence type="ECO:0000259" key="1">
    <source>
        <dbReference type="Pfam" id="PF01365"/>
    </source>
</evidence>
<evidence type="ECO:0000313" key="3">
    <source>
        <dbReference type="Proteomes" id="UP000230423"/>
    </source>
</evidence>
<name>A0A2G9TLI0_TELCI</name>
<reference evidence="2 3" key="1">
    <citation type="submission" date="2015-09" db="EMBL/GenBank/DDBJ databases">
        <title>Draft genome of the parasitic nematode Teladorsagia circumcincta isolate WARC Sus (inbred).</title>
        <authorList>
            <person name="Mitreva M."/>
        </authorList>
    </citation>
    <scope>NUCLEOTIDE SEQUENCE [LARGE SCALE GENOMIC DNA]</scope>
    <source>
        <strain evidence="2 3">S</strain>
    </source>
</reference>
<dbReference type="PANTHER" id="PTHR13715">
    <property type="entry name" value="RYANODINE RECEPTOR AND IP3 RECEPTOR"/>
    <property type="match status" value="1"/>
</dbReference>
<sequence>FLDYLADLCVCRGEANKKVQELICNSVLSEKHRDILMETKLIDDEVYIGWLGQPLRKLVELAESSRKNTTDAEFLDYYRHQLDLLAQMCQEQQYLAIDPPPERKLLNISQQLPAELVLKHQLDLLAQMCQEQQYLAIDPPPERKLLNISQQLPAELVLKCMSDTRLPCEVRASFARLMLHLHVVRGSPLSAIRHARLWTDITSEVKVQSYKTTSVEGYGDGGRSRVGDQFATDVPFNVLSRLYLKVLNTVEAYLSSLRDDYPSGPVLHKDAASVARNKLTYEVG</sequence>
<dbReference type="GO" id="GO:0035091">
    <property type="term" value="F:phosphatidylinositol binding"/>
    <property type="evidence" value="ECO:0007669"/>
    <property type="project" value="TreeGrafter"/>
</dbReference>